<comment type="similarity">
    <text evidence="2 7">Belongs to the aldehyde dehydrogenase family.</text>
</comment>
<evidence type="ECO:0000256" key="6">
    <source>
        <dbReference type="ARBA" id="ARBA00048142"/>
    </source>
</evidence>
<dbReference type="PROSITE" id="PS00070">
    <property type="entry name" value="ALDEHYDE_DEHYDR_CYS"/>
    <property type="match status" value="1"/>
</dbReference>
<dbReference type="Pfam" id="PF00171">
    <property type="entry name" value="Aldedh"/>
    <property type="match status" value="2"/>
</dbReference>
<dbReference type="Proteomes" id="UP000078046">
    <property type="component" value="Unassembled WGS sequence"/>
</dbReference>
<keyword evidence="5 7" id="KW-0642">Proline metabolism</keyword>
<reference evidence="10 11" key="1">
    <citation type="submission" date="2016-04" db="EMBL/GenBank/DDBJ databases">
        <title>The genome of Intoshia linei affirms orthonectids as highly simplified spiralians.</title>
        <authorList>
            <person name="Mikhailov K.V."/>
            <person name="Slusarev G.S."/>
            <person name="Nikitin M.A."/>
            <person name="Logacheva M.D."/>
            <person name="Penin A."/>
            <person name="Aleoshin V."/>
            <person name="Panchin Y.V."/>
        </authorList>
    </citation>
    <scope>NUCLEOTIDE SEQUENCE [LARGE SCALE GENOMIC DNA]</scope>
    <source>
        <strain evidence="10">Intl2013</strain>
        <tissue evidence="10">Whole animal</tissue>
    </source>
</reference>
<dbReference type="EMBL" id="LWCA01000395">
    <property type="protein sequence ID" value="OAF68737.1"/>
    <property type="molecule type" value="Genomic_DNA"/>
</dbReference>
<evidence type="ECO:0000256" key="1">
    <source>
        <dbReference type="ARBA" id="ARBA00004786"/>
    </source>
</evidence>
<dbReference type="InterPro" id="IPR016162">
    <property type="entry name" value="Ald_DH_N"/>
</dbReference>
<name>A0A177B376_9BILA</name>
<evidence type="ECO:0000256" key="3">
    <source>
        <dbReference type="ARBA" id="ARBA00023002"/>
    </source>
</evidence>
<dbReference type="InterPro" id="IPR016160">
    <property type="entry name" value="Ald_DH_CS_CYS"/>
</dbReference>
<gene>
    <name evidence="10" type="ORF">A3Q56_03513</name>
</gene>
<dbReference type="EC" id="1.2.1.88" evidence="7"/>
<dbReference type="Gene3D" id="3.40.605.10">
    <property type="entry name" value="Aldehyde Dehydrogenase, Chain A, domain 1"/>
    <property type="match status" value="1"/>
</dbReference>
<comment type="caution">
    <text evidence="10">The sequence shown here is derived from an EMBL/GenBank/DDBJ whole genome shotgun (WGS) entry which is preliminary data.</text>
</comment>
<sequence>MFNILRNNCVLQRIHIKRGFAKNEPILDYKKGTTQYNELKSVLNDMNSKVHKIPIIIAGKEYHTDDIMYQKIPSNHNQNLAQYCYADKILIKLAINTAVKAQKEWSLLNQTERSKIFEKAADLVSGKYRAQLLSSTMLGQGKTIFQAEIDAACELADFYRFHSEWAKNLSKTQPISLPNVENKMFYRGMEGFWAAICPFNFTAISGNLSGTPAMLGNGVVWKPSDTSVHSSYLIIKILMEAGLPDGVINFVPADGKTFGKCITKMKGIRWSLYFFCIIRTFTTLWKDVADNIDKYTNYPRLIGGTLFFIIDQYYIKTNHECGGKNYHLIHESAKKDIDAIVYDSCRSAFEYSGQKCSACSRIYIPSNLWNPIKDKFIESMKKIKLGDVLDDDTFLSSVIDEKSFDRINKAITSAKSDPECTIICGGDTDKSKGYYIQPTLIQTKNPNHNLLKEELFGPVLAVYVYEPNDWDTIIALINKSKHALTGSIYCYDKNILNVSRKLLVNTTGNFYINNKSTGSVVGQQPFGGARKSGTNDKAGSPYYVTKFTNILSVKRTFKPTKQLLND</sequence>
<proteinExistence type="inferred from homology"/>
<keyword evidence="11" id="KW-1185">Reference proteome</keyword>
<dbReference type="PANTHER" id="PTHR42862">
    <property type="entry name" value="DELTA-1-PYRROLINE-5-CARBOXYLATE DEHYDROGENASE 1, ISOFORM A-RELATED"/>
    <property type="match status" value="1"/>
</dbReference>
<feature type="domain" description="Aldehyde dehydrogenase" evidence="9">
    <location>
        <begin position="313"/>
        <end position="551"/>
    </location>
</feature>
<dbReference type="PANTHER" id="PTHR42862:SF1">
    <property type="entry name" value="DELTA-1-PYRROLINE-5-CARBOXYLATE DEHYDROGENASE 2, ISOFORM A-RELATED"/>
    <property type="match status" value="1"/>
</dbReference>
<dbReference type="FunFam" id="3.40.605.10:FF:000006">
    <property type="entry name" value="1-pyrroline-5-carboxylate dehydrogenase"/>
    <property type="match status" value="1"/>
</dbReference>
<evidence type="ECO:0000313" key="11">
    <source>
        <dbReference type="Proteomes" id="UP000078046"/>
    </source>
</evidence>
<dbReference type="InterPro" id="IPR016161">
    <property type="entry name" value="Ald_DH/histidinol_DH"/>
</dbReference>
<evidence type="ECO:0000256" key="2">
    <source>
        <dbReference type="ARBA" id="ARBA00009986"/>
    </source>
</evidence>
<comment type="pathway">
    <text evidence="1 7">Amino-acid degradation; L-proline degradation into L-glutamate; L-glutamate from L-proline: step 2/2.</text>
</comment>
<dbReference type="GO" id="GO:0005759">
    <property type="term" value="C:mitochondrial matrix"/>
    <property type="evidence" value="ECO:0007669"/>
    <property type="project" value="TreeGrafter"/>
</dbReference>
<feature type="domain" description="Aldehyde dehydrogenase" evidence="9">
    <location>
        <begin position="73"/>
        <end position="269"/>
    </location>
</feature>
<accession>A0A177B376</accession>
<dbReference type="UniPathway" id="UPA00261">
    <property type="reaction ID" value="UER00374"/>
</dbReference>
<comment type="catalytic activity">
    <reaction evidence="6 7">
        <text>L-glutamate 5-semialdehyde + NAD(+) + H2O = L-glutamate + NADH + 2 H(+)</text>
        <dbReference type="Rhea" id="RHEA:30235"/>
        <dbReference type="ChEBI" id="CHEBI:15377"/>
        <dbReference type="ChEBI" id="CHEBI:15378"/>
        <dbReference type="ChEBI" id="CHEBI:29985"/>
        <dbReference type="ChEBI" id="CHEBI:57540"/>
        <dbReference type="ChEBI" id="CHEBI:57945"/>
        <dbReference type="ChEBI" id="CHEBI:58066"/>
        <dbReference type="EC" id="1.2.1.88"/>
    </reaction>
</comment>
<organism evidence="10 11">
    <name type="scientific">Intoshia linei</name>
    <dbReference type="NCBI Taxonomy" id="1819745"/>
    <lineage>
        <taxon>Eukaryota</taxon>
        <taxon>Metazoa</taxon>
        <taxon>Spiralia</taxon>
        <taxon>Lophotrochozoa</taxon>
        <taxon>Mesozoa</taxon>
        <taxon>Orthonectida</taxon>
        <taxon>Rhopaluridae</taxon>
        <taxon>Intoshia</taxon>
    </lineage>
</organism>
<dbReference type="GO" id="GO:0010133">
    <property type="term" value="P:L-proline catabolic process to L-glutamate"/>
    <property type="evidence" value="ECO:0007669"/>
    <property type="project" value="UniProtKB-UniRule"/>
</dbReference>
<dbReference type="InterPro" id="IPR015590">
    <property type="entry name" value="Aldehyde_DH_dom"/>
</dbReference>
<evidence type="ECO:0000259" key="9">
    <source>
        <dbReference type="Pfam" id="PF00171"/>
    </source>
</evidence>
<evidence type="ECO:0000256" key="7">
    <source>
        <dbReference type="RuleBase" id="RU366016"/>
    </source>
</evidence>
<evidence type="ECO:0000256" key="4">
    <source>
        <dbReference type="ARBA" id="ARBA00023027"/>
    </source>
</evidence>
<dbReference type="AlphaFoldDB" id="A0A177B376"/>
<dbReference type="InterPro" id="IPR005931">
    <property type="entry name" value="P5CDH/ALDH4A1"/>
</dbReference>
<dbReference type="Gene3D" id="3.40.309.10">
    <property type="entry name" value="Aldehyde Dehydrogenase, Chain A, domain 2"/>
    <property type="match status" value="1"/>
</dbReference>
<evidence type="ECO:0000313" key="10">
    <source>
        <dbReference type="EMBL" id="OAF68737.1"/>
    </source>
</evidence>
<dbReference type="InterPro" id="IPR016163">
    <property type="entry name" value="Ald_DH_C"/>
</dbReference>
<dbReference type="OrthoDB" id="5322683at2759"/>
<dbReference type="FunFam" id="3.40.309.10:FF:000005">
    <property type="entry name" value="1-pyrroline-5-carboxylate dehydrogenase 1"/>
    <property type="match status" value="1"/>
</dbReference>
<evidence type="ECO:0000256" key="5">
    <source>
        <dbReference type="ARBA" id="ARBA00023062"/>
    </source>
</evidence>
<dbReference type="InterPro" id="IPR050485">
    <property type="entry name" value="Proline_metab_enzyme"/>
</dbReference>
<evidence type="ECO:0000256" key="8">
    <source>
        <dbReference type="RuleBase" id="RU366030"/>
    </source>
</evidence>
<keyword evidence="3 7" id="KW-0560">Oxidoreductase</keyword>
<dbReference type="GO" id="GO:0003842">
    <property type="term" value="F:L-glutamate gamma-semialdehyde dehydrogenase activity"/>
    <property type="evidence" value="ECO:0007669"/>
    <property type="project" value="UniProtKB-UniRule"/>
</dbReference>
<dbReference type="SUPFAM" id="SSF53720">
    <property type="entry name" value="ALDH-like"/>
    <property type="match status" value="1"/>
</dbReference>
<keyword evidence="4 7" id="KW-0520">NAD</keyword>
<protein>
    <recommendedName>
        <fullName evidence="7 8">Multifunctional fusion protein</fullName>
    </recommendedName>
    <domain>
        <recommendedName>
            <fullName evidence="8">Delta-1-pyrroline-5-carboxylate dehydrogenase</fullName>
            <shortName evidence="8">P5C dehydrogenase</shortName>
        </recommendedName>
        <alternativeName>
            <fullName evidence="7">L-glutamate gamma-semialdehyde dehydrogenase</fullName>
        </alternativeName>
    </domain>
    <domain>
        <recommendedName>
            <fullName evidence="7">L-glutamate gamma-semialdehyde dehydrogenase</fullName>
            <ecNumber evidence="7">1.2.1.88</ecNumber>
        </recommendedName>
    </domain>
</protein>
<dbReference type="NCBIfam" id="TIGR01236">
    <property type="entry name" value="D1pyr5carbox1"/>
    <property type="match status" value="1"/>
</dbReference>